<keyword evidence="8" id="KW-1001">Plastid inner membrane</keyword>
<evidence type="ECO:0000256" key="1">
    <source>
        <dbReference type="ARBA" id="ARBA00002515"/>
    </source>
</evidence>
<keyword evidence="10" id="KW-0472">Membrane</keyword>
<evidence type="ECO:0000256" key="10">
    <source>
        <dbReference type="ARBA" id="ARBA00022989"/>
    </source>
</evidence>
<keyword evidence="7" id="KW-0812">Transmembrane</keyword>
<dbReference type="GO" id="GO:0015031">
    <property type="term" value="P:protein transport"/>
    <property type="evidence" value="ECO:0007669"/>
    <property type="project" value="UniProtKB-KW"/>
</dbReference>
<dbReference type="STRING" id="4081.A0A3Q7HKT3"/>
<proteinExistence type="inferred from homology"/>
<dbReference type="GO" id="GO:0009706">
    <property type="term" value="C:chloroplast inner membrane"/>
    <property type="evidence" value="ECO:0007669"/>
    <property type="project" value="UniProtKB-SubCell"/>
</dbReference>
<evidence type="ECO:0000256" key="11">
    <source>
        <dbReference type="ARBA" id="ARBA00029978"/>
    </source>
</evidence>
<comment type="subcellular location">
    <subcellularLocation>
        <location evidence="2">Plastid</location>
        <location evidence="2">Chloroplast inner membrane</location>
        <topology evidence="2">Multi-pass membrane protein</topology>
    </subcellularLocation>
</comment>
<evidence type="ECO:0000256" key="8">
    <source>
        <dbReference type="ARBA" id="ARBA00022780"/>
    </source>
</evidence>
<reference evidence="12" key="1">
    <citation type="journal article" date="2012" name="Nature">
        <title>The tomato genome sequence provides insights into fleshy fruit evolution.</title>
        <authorList>
            <consortium name="Tomato Genome Consortium"/>
        </authorList>
    </citation>
    <scope>NUCLEOTIDE SEQUENCE [LARGE SCALE GENOMIC DNA]</scope>
    <source>
        <strain evidence="12">cv. Heinz 1706</strain>
    </source>
</reference>
<dbReference type="InParanoid" id="A0A3Q7HKT3"/>
<dbReference type="PaxDb" id="4081-Solyc08g043160.1.1"/>
<comment type="function">
    <text evidence="1">Involved in protein precursor import into chloroplasts. May be part of an intermediate translocation complex acting as a protein-conducting channel at the inner envelope.</text>
</comment>
<keyword evidence="13" id="KW-1185">Reference proteome</keyword>
<keyword evidence="8" id="KW-0934">Plastid</keyword>
<sequence length="78" mass="9025">MAQIFSIPLFITSVYYLGRILSPILTKKLKESSKIEERVESEEKRDIEIERASEMKGTKQEQEGSTLLTLILGEFWMS</sequence>
<comment type="subunit">
    <text evidence="4">Part of the Tic complex.</text>
</comment>
<keyword evidence="6" id="KW-0813">Transport</keyword>
<accession>A0A3Q7HKT3</accession>
<evidence type="ECO:0000256" key="7">
    <source>
        <dbReference type="ARBA" id="ARBA00022692"/>
    </source>
</evidence>
<comment type="similarity">
    <text evidence="3">Belongs to the TIC214 family.</text>
</comment>
<dbReference type="Proteomes" id="UP000004994">
    <property type="component" value="Chromosome 8"/>
</dbReference>
<evidence type="ECO:0000313" key="12">
    <source>
        <dbReference type="EnsemblPlants" id="Solyc08g043160.1.1.1"/>
    </source>
</evidence>
<dbReference type="EnsemblPlants" id="Solyc08g043160.1.1">
    <property type="protein sequence ID" value="Solyc08g043160.1.1.1"/>
    <property type="gene ID" value="Solyc08g043160.1"/>
</dbReference>
<evidence type="ECO:0000256" key="3">
    <source>
        <dbReference type="ARBA" id="ARBA00009956"/>
    </source>
</evidence>
<keyword evidence="9" id="KW-0653">Protein transport</keyword>
<evidence type="ECO:0000256" key="5">
    <source>
        <dbReference type="ARBA" id="ARBA00016640"/>
    </source>
</evidence>
<evidence type="ECO:0000256" key="6">
    <source>
        <dbReference type="ARBA" id="ARBA00022448"/>
    </source>
</evidence>
<dbReference type="AlphaFoldDB" id="A0A3Q7HKT3"/>
<evidence type="ECO:0000256" key="9">
    <source>
        <dbReference type="ARBA" id="ARBA00022927"/>
    </source>
</evidence>
<keyword evidence="10" id="KW-1133">Transmembrane helix</keyword>
<evidence type="ECO:0000313" key="13">
    <source>
        <dbReference type="Proteomes" id="UP000004994"/>
    </source>
</evidence>
<dbReference type="Gramene" id="Solyc08g043160.1.1">
    <property type="protein sequence ID" value="Solyc08g043160.1.1.1"/>
    <property type="gene ID" value="Solyc08g043160.1"/>
</dbReference>
<evidence type="ECO:0000256" key="2">
    <source>
        <dbReference type="ARBA" id="ARBA00004478"/>
    </source>
</evidence>
<dbReference type="Pfam" id="PF05758">
    <property type="entry name" value="Ycf1"/>
    <property type="match status" value="1"/>
</dbReference>
<evidence type="ECO:0000256" key="4">
    <source>
        <dbReference type="ARBA" id="ARBA00011510"/>
    </source>
</evidence>
<name>A0A3Q7HKT3_SOLLC</name>
<reference evidence="12" key="2">
    <citation type="submission" date="2019-01" db="UniProtKB">
        <authorList>
            <consortium name="EnsemblPlants"/>
        </authorList>
    </citation>
    <scope>IDENTIFICATION</scope>
    <source>
        <strain evidence="12">cv. Heinz 1706</strain>
    </source>
</reference>
<organism evidence="12">
    <name type="scientific">Solanum lycopersicum</name>
    <name type="common">Tomato</name>
    <name type="synonym">Lycopersicon esculentum</name>
    <dbReference type="NCBI Taxonomy" id="4081"/>
    <lineage>
        <taxon>Eukaryota</taxon>
        <taxon>Viridiplantae</taxon>
        <taxon>Streptophyta</taxon>
        <taxon>Embryophyta</taxon>
        <taxon>Tracheophyta</taxon>
        <taxon>Spermatophyta</taxon>
        <taxon>Magnoliopsida</taxon>
        <taxon>eudicotyledons</taxon>
        <taxon>Gunneridae</taxon>
        <taxon>Pentapetalae</taxon>
        <taxon>asterids</taxon>
        <taxon>lamiids</taxon>
        <taxon>Solanales</taxon>
        <taxon>Solanaceae</taxon>
        <taxon>Solanoideae</taxon>
        <taxon>Solaneae</taxon>
        <taxon>Solanum</taxon>
        <taxon>Solanum subgen. Lycopersicon</taxon>
    </lineage>
</organism>
<dbReference type="InterPro" id="IPR008896">
    <property type="entry name" value="TIC214"/>
</dbReference>
<protein>
    <recommendedName>
        <fullName evidence="5">Protein TIC 214</fullName>
    </recommendedName>
    <alternativeName>
        <fullName evidence="11">Translocon at the inner envelope membrane of chloroplasts 214</fullName>
    </alternativeName>
</protein>